<dbReference type="InterPro" id="IPR051179">
    <property type="entry name" value="WD_repeat_multifunction"/>
</dbReference>
<evidence type="ECO:0000313" key="8">
    <source>
        <dbReference type="Proteomes" id="UP000013827"/>
    </source>
</evidence>
<dbReference type="PROSITE" id="PS50082">
    <property type="entry name" value="WD_REPEATS_2"/>
    <property type="match status" value="6"/>
</dbReference>
<feature type="repeat" description="WD" evidence="5">
    <location>
        <begin position="159"/>
        <end position="191"/>
    </location>
</feature>
<keyword evidence="4" id="KW-0677">Repeat</keyword>
<dbReference type="HOGENOM" id="CLU_000288_57_9_1"/>
<dbReference type="InterPro" id="IPR001680">
    <property type="entry name" value="WD40_rpt"/>
</dbReference>
<dbReference type="STRING" id="2903.R1DP92"/>
<evidence type="ECO:0000256" key="6">
    <source>
        <dbReference type="SAM" id="MobiDB-lite"/>
    </source>
</evidence>
<dbReference type="eggNOG" id="KOG0296">
    <property type="taxonomic scope" value="Eukaryota"/>
</dbReference>
<dbReference type="Gene3D" id="2.130.10.10">
    <property type="entry name" value="YVTN repeat-like/Quinoprotein amine dehydrogenase"/>
    <property type="match status" value="1"/>
</dbReference>
<dbReference type="PRINTS" id="PR00320">
    <property type="entry name" value="GPROTEINBRPT"/>
</dbReference>
<dbReference type="AlphaFoldDB" id="A0A0D3KNQ3"/>
<dbReference type="PROSITE" id="PS50294">
    <property type="entry name" value="WD_REPEATS_REGION"/>
    <property type="match status" value="5"/>
</dbReference>
<dbReference type="Pfam" id="PF00400">
    <property type="entry name" value="WD40"/>
    <property type="match status" value="6"/>
</dbReference>
<dbReference type="InterPro" id="IPR011047">
    <property type="entry name" value="Quinoprotein_ADH-like_sf"/>
</dbReference>
<accession>A0A0D3KNQ3</accession>
<dbReference type="InterPro" id="IPR019775">
    <property type="entry name" value="WD40_repeat_CS"/>
</dbReference>
<dbReference type="GO" id="GO:0005737">
    <property type="term" value="C:cytoplasm"/>
    <property type="evidence" value="ECO:0007669"/>
    <property type="project" value="UniProtKB-SubCell"/>
</dbReference>
<dbReference type="GeneID" id="17282658"/>
<name>A0A0D3KNQ3_EMIH1</name>
<evidence type="ECO:0000256" key="4">
    <source>
        <dbReference type="ARBA" id="ARBA00022737"/>
    </source>
</evidence>
<dbReference type="SMART" id="SM00320">
    <property type="entry name" value="WD40"/>
    <property type="match status" value="7"/>
</dbReference>
<feature type="compositionally biased region" description="Low complexity" evidence="6">
    <location>
        <begin position="9"/>
        <end position="20"/>
    </location>
</feature>
<evidence type="ECO:0000256" key="1">
    <source>
        <dbReference type="ARBA" id="ARBA00004496"/>
    </source>
</evidence>
<feature type="repeat" description="WD" evidence="5">
    <location>
        <begin position="76"/>
        <end position="107"/>
    </location>
</feature>
<evidence type="ECO:0000256" key="2">
    <source>
        <dbReference type="ARBA" id="ARBA00022490"/>
    </source>
</evidence>
<dbReference type="RefSeq" id="XP_005789817.1">
    <property type="nucleotide sequence ID" value="XM_005789760.1"/>
</dbReference>
<dbReference type="OMA" id="GPDEVMW"/>
<dbReference type="CDD" id="cd00200">
    <property type="entry name" value="WD40"/>
    <property type="match status" value="1"/>
</dbReference>
<dbReference type="FunFam" id="2.130.10.10:FF:000074">
    <property type="entry name" value="Angio-associated migratory cell protein-like protein"/>
    <property type="match status" value="1"/>
</dbReference>
<dbReference type="PANTHER" id="PTHR19857:SF8">
    <property type="entry name" value="ANGIO-ASSOCIATED MIGRATORY CELL PROTEIN"/>
    <property type="match status" value="1"/>
</dbReference>
<evidence type="ECO:0000256" key="3">
    <source>
        <dbReference type="ARBA" id="ARBA00022574"/>
    </source>
</evidence>
<dbReference type="InterPro" id="IPR015943">
    <property type="entry name" value="WD40/YVTN_repeat-like_dom_sf"/>
</dbReference>
<dbReference type="PROSITE" id="PS00678">
    <property type="entry name" value="WD_REPEATS_1"/>
    <property type="match status" value="1"/>
</dbReference>
<keyword evidence="2" id="KW-0963">Cytoplasm</keyword>
<comment type="subcellular location">
    <subcellularLocation>
        <location evidence="1">Cytoplasm</location>
    </subcellularLocation>
</comment>
<dbReference type="PANTHER" id="PTHR19857">
    <property type="entry name" value="MITOCHONDRIAL DIVISION PROTEIN 1-RELATED"/>
    <property type="match status" value="1"/>
</dbReference>
<dbReference type="KEGG" id="ehx:EMIHUDRAFT_70484"/>
<dbReference type="SUPFAM" id="SSF50998">
    <property type="entry name" value="Quinoprotein alcohol dehydrogenase-like"/>
    <property type="match status" value="1"/>
</dbReference>
<sequence length="367" mass="38052">MEDYGQDKAGAAGASADAAAPSEPVEDLSVQCLRAHTSAVFAVAVNPAQPHVFATGGGDDVAHLWRLGSEAPVAALRGHTDSVSSVGFSADGSYLATGGLDGAVRVWAADGSLVVLLEGPTQGINWVCWHARGHVLLAGSEDATAWMWKVPEGAVMQIFSAHSASVSYGGFANGGRSVITASEDGTIRLWNPRAGTVEHCTHASPPHEPEAVTCLAPHPSQAVYLFGVESGAVKIAHAESGKLLASLPAHEDSVEAASFCECMPLAATGGMDGKLCIWDLNTYGLRHTCLHGAGVIEAVWRRGSPLVFSCTVSKEVRLWDARSGACLNTLTGHTDAVLCLAVGYPEAGAYLVSGSDDNTARVWALDV</sequence>
<evidence type="ECO:0000256" key="5">
    <source>
        <dbReference type="PROSITE-ProRule" id="PRU00221"/>
    </source>
</evidence>
<reference evidence="7" key="2">
    <citation type="submission" date="2024-10" db="UniProtKB">
        <authorList>
            <consortium name="EnsemblProtists"/>
        </authorList>
    </citation>
    <scope>IDENTIFICATION</scope>
</reference>
<keyword evidence="8" id="KW-1185">Reference proteome</keyword>
<keyword evidence="3 5" id="KW-0853">WD repeat</keyword>
<dbReference type="EnsemblProtists" id="EOD37388">
    <property type="protein sequence ID" value="EOD37388"/>
    <property type="gene ID" value="EMIHUDRAFT_70484"/>
</dbReference>
<feature type="repeat" description="WD" evidence="5">
    <location>
        <begin position="33"/>
        <end position="75"/>
    </location>
</feature>
<feature type="region of interest" description="Disordered" evidence="6">
    <location>
        <begin position="1"/>
        <end position="20"/>
    </location>
</feature>
<reference evidence="8" key="1">
    <citation type="journal article" date="2013" name="Nature">
        <title>Pan genome of the phytoplankton Emiliania underpins its global distribution.</title>
        <authorList>
            <person name="Read B.A."/>
            <person name="Kegel J."/>
            <person name="Klute M.J."/>
            <person name="Kuo A."/>
            <person name="Lefebvre S.C."/>
            <person name="Maumus F."/>
            <person name="Mayer C."/>
            <person name="Miller J."/>
            <person name="Monier A."/>
            <person name="Salamov A."/>
            <person name="Young J."/>
            <person name="Aguilar M."/>
            <person name="Claverie J.M."/>
            <person name="Frickenhaus S."/>
            <person name="Gonzalez K."/>
            <person name="Herman E.K."/>
            <person name="Lin Y.C."/>
            <person name="Napier J."/>
            <person name="Ogata H."/>
            <person name="Sarno A.F."/>
            <person name="Shmutz J."/>
            <person name="Schroeder D."/>
            <person name="de Vargas C."/>
            <person name="Verret F."/>
            <person name="von Dassow P."/>
            <person name="Valentin K."/>
            <person name="Van de Peer Y."/>
            <person name="Wheeler G."/>
            <person name="Dacks J.B."/>
            <person name="Delwiche C.F."/>
            <person name="Dyhrman S.T."/>
            <person name="Glockner G."/>
            <person name="John U."/>
            <person name="Richards T."/>
            <person name="Worden A.Z."/>
            <person name="Zhang X."/>
            <person name="Grigoriev I.V."/>
            <person name="Allen A.E."/>
            <person name="Bidle K."/>
            <person name="Borodovsky M."/>
            <person name="Bowler C."/>
            <person name="Brownlee C."/>
            <person name="Cock J.M."/>
            <person name="Elias M."/>
            <person name="Gladyshev V.N."/>
            <person name="Groth M."/>
            <person name="Guda C."/>
            <person name="Hadaegh A."/>
            <person name="Iglesias-Rodriguez M.D."/>
            <person name="Jenkins J."/>
            <person name="Jones B.M."/>
            <person name="Lawson T."/>
            <person name="Leese F."/>
            <person name="Lindquist E."/>
            <person name="Lobanov A."/>
            <person name="Lomsadze A."/>
            <person name="Malik S.B."/>
            <person name="Marsh M.E."/>
            <person name="Mackinder L."/>
            <person name="Mock T."/>
            <person name="Mueller-Roeber B."/>
            <person name="Pagarete A."/>
            <person name="Parker M."/>
            <person name="Probert I."/>
            <person name="Quesneville H."/>
            <person name="Raines C."/>
            <person name="Rensing S.A."/>
            <person name="Riano-Pachon D.M."/>
            <person name="Richier S."/>
            <person name="Rokitta S."/>
            <person name="Shiraiwa Y."/>
            <person name="Soanes D.M."/>
            <person name="van der Giezen M."/>
            <person name="Wahlund T.M."/>
            <person name="Williams B."/>
            <person name="Wilson W."/>
            <person name="Wolfe G."/>
            <person name="Wurch L.L."/>
        </authorList>
    </citation>
    <scope>NUCLEOTIDE SEQUENCE</scope>
</reference>
<feature type="repeat" description="WD" evidence="5">
    <location>
        <begin position="117"/>
        <end position="158"/>
    </location>
</feature>
<organism evidence="7 8">
    <name type="scientific">Emiliania huxleyi (strain CCMP1516)</name>
    <dbReference type="NCBI Taxonomy" id="280463"/>
    <lineage>
        <taxon>Eukaryota</taxon>
        <taxon>Haptista</taxon>
        <taxon>Haptophyta</taxon>
        <taxon>Prymnesiophyceae</taxon>
        <taxon>Isochrysidales</taxon>
        <taxon>Noelaerhabdaceae</taxon>
        <taxon>Emiliania</taxon>
    </lineage>
</organism>
<dbReference type="PaxDb" id="2903-EOD37388"/>
<dbReference type="Proteomes" id="UP000013827">
    <property type="component" value="Unassembled WGS sequence"/>
</dbReference>
<proteinExistence type="predicted"/>
<evidence type="ECO:0000313" key="7">
    <source>
        <dbReference type="EnsemblProtists" id="EOD37388"/>
    </source>
</evidence>
<protein>
    <recommendedName>
        <fullName evidence="9">Angio-associated migratory cell protein</fullName>
    </recommendedName>
</protein>
<feature type="repeat" description="WD" evidence="5">
    <location>
        <begin position="330"/>
        <end position="367"/>
    </location>
</feature>
<evidence type="ECO:0008006" key="9">
    <source>
        <dbReference type="Google" id="ProtNLM"/>
    </source>
</evidence>
<dbReference type="InterPro" id="IPR020472">
    <property type="entry name" value="WD40_PAC1"/>
</dbReference>
<feature type="repeat" description="WD" evidence="5">
    <location>
        <begin position="247"/>
        <end position="288"/>
    </location>
</feature>